<dbReference type="AlphaFoldDB" id="A0A6J4QSH0"/>
<accession>A0A6J4QSH0</accession>
<organism evidence="1">
    <name type="scientific">uncultured Rubrobacteraceae bacterium</name>
    <dbReference type="NCBI Taxonomy" id="349277"/>
    <lineage>
        <taxon>Bacteria</taxon>
        <taxon>Bacillati</taxon>
        <taxon>Actinomycetota</taxon>
        <taxon>Rubrobacteria</taxon>
        <taxon>Rubrobacterales</taxon>
        <taxon>Rubrobacteraceae</taxon>
        <taxon>environmental samples</taxon>
    </lineage>
</organism>
<reference evidence="1" key="1">
    <citation type="submission" date="2020-02" db="EMBL/GenBank/DDBJ databases">
        <authorList>
            <person name="Meier V. D."/>
        </authorList>
    </citation>
    <scope>NUCLEOTIDE SEQUENCE</scope>
    <source>
        <strain evidence="1">AVDCRST_MAG28</strain>
    </source>
</reference>
<proteinExistence type="predicted"/>
<sequence>MLLAVVMRAEPGTLNERYGRRLQWQYPQGITPVAEYWVHSSELSVFAVVEAESAEPLAAMRMEWDDVFEIDVFPVVTAEEGLERLRRTISSEQQG</sequence>
<dbReference type="InterPro" id="IPR021734">
    <property type="entry name" value="DUF3303"/>
</dbReference>
<gene>
    <name evidence="1" type="ORF">AVDCRST_MAG28-2124</name>
</gene>
<name>A0A6J4QSH0_9ACTN</name>
<dbReference type="EMBL" id="CADCVE010000041">
    <property type="protein sequence ID" value="CAA9453930.1"/>
    <property type="molecule type" value="Genomic_DNA"/>
</dbReference>
<protein>
    <recommendedName>
        <fullName evidence="2">DUF3303 domain-containing protein</fullName>
    </recommendedName>
</protein>
<evidence type="ECO:0008006" key="2">
    <source>
        <dbReference type="Google" id="ProtNLM"/>
    </source>
</evidence>
<evidence type="ECO:0000313" key="1">
    <source>
        <dbReference type="EMBL" id="CAA9453930.1"/>
    </source>
</evidence>
<dbReference type="Pfam" id="PF11746">
    <property type="entry name" value="DUF3303"/>
    <property type="match status" value="1"/>
</dbReference>